<dbReference type="OrthoDB" id="8560134at2"/>
<dbReference type="GO" id="GO:0090313">
    <property type="term" value="P:regulation of protein targeting to membrane"/>
    <property type="evidence" value="ECO:0007669"/>
    <property type="project" value="TreeGrafter"/>
</dbReference>
<dbReference type="EMBL" id="RBZU01000016">
    <property type="protein sequence ID" value="RKP45770.1"/>
    <property type="molecule type" value="Genomic_DNA"/>
</dbReference>
<organism evidence="2 3">
    <name type="scientific">Pararobbsia silviterrae</name>
    <dbReference type="NCBI Taxonomy" id="1792498"/>
    <lineage>
        <taxon>Bacteria</taxon>
        <taxon>Pseudomonadati</taxon>
        <taxon>Pseudomonadota</taxon>
        <taxon>Betaproteobacteria</taxon>
        <taxon>Burkholderiales</taxon>
        <taxon>Burkholderiaceae</taxon>
        <taxon>Pararobbsia</taxon>
    </lineage>
</organism>
<gene>
    <name evidence="2" type="ORF">D7S86_25910</name>
</gene>
<protein>
    <submittedName>
        <fullName evidence="2">DUF748 domain-containing protein</fullName>
    </submittedName>
</protein>
<dbReference type="AlphaFoldDB" id="A0A494X5W3"/>
<dbReference type="InterPro" id="IPR052894">
    <property type="entry name" value="AsmA-related"/>
</dbReference>
<dbReference type="GO" id="GO:0005886">
    <property type="term" value="C:plasma membrane"/>
    <property type="evidence" value="ECO:0007669"/>
    <property type="project" value="TreeGrafter"/>
</dbReference>
<dbReference type="Pfam" id="PF05359">
    <property type="entry name" value="DUF748"/>
    <property type="match status" value="1"/>
</dbReference>
<dbReference type="PANTHER" id="PTHR30441:SF8">
    <property type="entry name" value="DUF748 DOMAIN-CONTAINING PROTEIN"/>
    <property type="match status" value="1"/>
</dbReference>
<keyword evidence="1" id="KW-0812">Transmembrane</keyword>
<proteinExistence type="predicted"/>
<evidence type="ECO:0000313" key="3">
    <source>
        <dbReference type="Proteomes" id="UP000270342"/>
    </source>
</evidence>
<accession>A0A494X5W3</accession>
<evidence type="ECO:0000256" key="1">
    <source>
        <dbReference type="SAM" id="Phobius"/>
    </source>
</evidence>
<dbReference type="RefSeq" id="WP_121090839.1">
    <property type="nucleotide sequence ID" value="NZ_RBZU01000016.1"/>
</dbReference>
<feature type="transmembrane region" description="Helical" evidence="1">
    <location>
        <begin position="12"/>
        <end position="30"/>
    </location>
</feature>
<dbReference type="Proteomes" id="UP000270342">
    <property type="component" value="Unassembled WGS sequence"/>
</dbReference>
<comment type="caution">
    <text evidence="2">The sequence shown here is derived from an EMBL/GenBank/DDBJ whole genome shotgun (WGS) entry which is preliminary data.</text>
</comment>
<name>A0A494X5W3_9BURK</name>
<keyword evidence="3" id="KW-1185">Reference proteome</keyword>
<reference evidence="2 3" key="1">
    <citation type="submission" date="2018-10" db="EMBL/GenBank/DDBJ databases">
        <title>Robbsia sp. DHC34, isolated from soil.</title>
        <authorList>
            <person name="Gao Z.-H."/>
            <person name="Qiu L.-H."/>
        </authorList>
    </citation>
    <scope>NUCLEOTIDE SEQUENCE [LARGE SCALE GENOMIC DNA]</scope>
    <source>
        <strain evidence="2 3">DHC34</strain>
    </source>
</reference>
<keyword evidence="1" id="KW-1133">Transmembrane helix</keyword>
<evidence type="ECO:0000313" key="2">
    <source>
        <dbReference type="EMBL" id="RKP45770.1"/>
    </source>
</evidence>
<dbReference type="InterPro" id="IPR008023">
    <property type="entry name" value="DUF748"/>
</dbReference>
<dbReference type="PANTHER" id="PTHR30441">
    <property type="entry name" value="DUF748 DOMAIN-CONTAINING PROTEIN"/>
    <property type="match status" value="1"/>
</dbReference>
<sequence length="371" mass="40006">MQRSPSRIGVIAWIAVVLIVIAGTLAYVWATRTVRQRILEALGPDASVEQIDVGWSSVSLRGVRLRAPSGWPAPDAFRADRIDIAPDWPAWFSHRVHLTSVEITHFYESGVRTPQGTLVVLPGLKEHVARMAQQHADDTGPDGPRAPMTIDVDRIHFSQGQFDFYDEKIASPPFAVHLDALDASISTLDFPALSSRSTIRIGARMGGGTVAIDGWIAFDTRDSAFAIRLERIDAKALAPYLLRGQKVTITSGTLDMTMDWHVQGFELHAPGRVSLANFAIAPSRDGPVDSLASIPKKAAVAALKNDQGRIDIPFALQGNLRDPHFSIEEDWSKRVSAGLAKAAGVSVDDVSKGASDAAKGIGNALKSLIGK</sequence>
<keyword evidence="1" id="KW-0472">Membrane</keyword>